<dbReference type="InterPro" id="IPR018289">
    <property type="entry name" value="MULE_transposase_dom"/>
</dbReference>
<sequence length="829" mass="94679">MTGNFDATVNIQYPPSGSFRSESLVWNAEEAWFPLDRLPDLLRGECSRPEVPTSFKVRRTEDPTMETCKCTIRYWCAYGPTDLRKQTQTTIDVTSTRTGGKKPRPLARKTKLGTSQQRGCQSHFAVYMFRDKPTVCCVRWKLRRHVDAAGVICHGLQDPTAIAVNAHLAPRISNDLRLFMERLLRAHVQPTDIVKEHHRMVRGRMVAENHSEQQFWSRDMQLTIKDVLNVQAALRRQSQVYSSCDATSVRMWVQSNSEKIIFYQERKPEENQPFICVWATPWMISKLSVLGHESVVSMDATFGTNCYEYLLFTLLCFDEFQNGVPCVWALMERGKTEDLVQVLSAVKTKVESHRVSSGIQPPEWRPTCWLVDDAPEEYASLNNVFPDIPVNLCLFHVRRAWIKQLHAKVKDPFKKAEINKELGQIMYTTNEGQFRSYYRTHWHPRIDRWAKVYRQYQHNNQESQGGIERWHSTLKAHLRCSRRGKSGRKIFWLVRMLTETVETFFWCASELKRQGRLRNNIVGRLVLASIIKAKDMPDSNVLDQSTVDGKEVAWVRSGSDPSRIHEVVGWNSDKGGCSCGWAVQGNVCKHQIKVLLLAGYTELELLKKLGIKYGTVAGGFENLIHTSATTDEDVLNMEIHMPDDNPVDDVPPSQVGLEDHLNTVNIEEFMTEASKMWSAVQHSPNLASHAMALLKDAHRRTLDVIAVAECANESAAIEEDPAAEFVAVPGTDGSLLRRRSWVKKIMERPRRRRRQGDENCPPASNVRPAEGIQFQKVQSSRPRPMQEVLEAEALASLDLNLAPEEQVSQTRRKRGPAERPLTVASRQRK</sequence>
<proteinExistence type="predicted"/>
<protein>
    <recommendedName>
        <fullName evidence="3">SWIM-type domain-containing protein</fullName>
    </recommendedName>
</protein>
<evidence type="ECO:0000256" key="2">
    <source>
        <dbReference type="SAM" id="MobiDB-lite"/>
    </source>
</evidence>
<evidence type="ECO:0000313" key="5">
    <source>
        <dbReference type="Proteomes" id="UP001633002"/>
    </source>
</evidence>
<dbReference type="PANTHER" id="PTHR33977">
    <property type="entry name" value="ZINC ION BINDING PROTEIN"/>
    <property type="match status" value="1"/>
</dbReference>
<keyword evidence="1" id="KW-0479">Metal-binding</keyword>
<dbReference type="GO" id="GO:0008270">
    <property type="term" value="F:zinc ion binding"/>
    <property type="evidence" value="ECO:0007669"/>
    <property type="project" value="UniProtKB-KW"/>
</dbReference>
<dbReference type="PANTHER" id="PTHR33977:SF1">
    <property type="entry name" value="ZINC ION BINDING PROTEIN"/>
    <property type="match status" value="1"/>
</dbReference>
<feature type="domain" description="SWIM-type" evidence="3">
    <location>
        <begin position="562"/>
        <end position="599"/>
    </location>
</feature>
<feature type="region of interest" description="Disordered" evidence="2">
    <location>
        <begin position="802"/>
        <end position="829"/>
    </location>
</feature>
<feature type="region of interest" description="Disordered" evidence="2">
    <location>
        <begin position="91"/>
        <end position="113"/>
    </location>
</feature>
<keyword evidence="5" id="KW-1185">Reference proteome</keyword>
<keyword evidence="1" id="KW-0862">Zinc</keyword>
<dbReference type="AlphaFoldDB" id="A0ABD3IBS5"/>
<feature type="region of interest" description="Disordered" evidence="2">
    <location>
        <begin position="748"/>
        <end position="785"/>
    </location>
</feature>
<accession>A0ABD3IBS5</accession>
<dbReference type="InterPro" id="IPR007527">
    <property type="entry name" value="Znf_SWIM"/>
</dbReference>
<keyword evidence="1" id="KW-0863">Zinc-finger</keyword>
<evidence type="ECO:0000256" key="1">
    <source>
        <dbReference type="PROSITE-ProRule" id="PRU00325"/>
    </source>
</evidence>
<dbReference type="EMBL" id="JBJQOH010000001">
    <property type="protein sequence ID" value="KAL3701153.1"/>
    <property type="molecule type" value="Genomic_DNA"/>
</dbReference>
<name>A0ABD3IBS5_9MARC</name>
<gene>
    <name evidence="4" type="ORF">R1sor_019175</name>
</gene>
<reference evidence="4 5" key="1">
    <citation type="submission" date="2024-09" db="EMBL/GenBank/DDBJ databases">
        <title>Chromosome-scale assembly of Riccia sorocarpa.</title>
        <authorList>
            <person name="Paukszto L."/>
        </authorList>
    </citation>
    <scope>NUCLEOTIDE SEQUENCE [LARGE SCALE GENOMIC DNA]</scope>
    <source>
        <strain evidence="4">LP-2024</strain>
        <tissue evidence="4">Aerial parts of the thallus</tissue>
    </source>
</reference>
<comment type="caution">
    <text evidence="4">The sequence shown here is derived from an EMBL/GenBank/DDBJ whole genome shotgun (WGS) entry which is preliminary data.</text>
</comment>
<dbReference type="Proteomes" id="UP001633002">
    <property type="component" value="Unassembled WGS sequence"/>
</dbReference>
<evidence type="ECO:0000259" key="3">
    <source>
        <dbReference type="PROSITE" id="PS50966"/>
    </source>
</evidence>
<dbReference type="PROSITE" id="PS50966">
    <property type="entry name" value="ZF_SWIM"/>
    <property type="match status" value="1"/>
</dbReference>
<evidence type="ECO:0000313" key="4">
    <source>
        <dbReference type="EMBL" id="KAL3701153.1"/>
    </source>
</evidence>
<organism evidence="4 5">
    <name type="scientific">Riccia sorocarpa</name>
    <dbReference type="NCBI Taxonomy" id="122646"/>
    <lineage>
        <taxon>Eukaryota</taxon>
        <taxon>Viridiplantae</taxon>
        <taxon>Streptophyta</taxon>
        <taxon>Embryophyta</taxon>
        <taxon>Marchantiophyta</taxon>
        <taxon>Marchantiopsida</taxon>
        <taxon>Marchantiidae</taxon>
        <taxon>Marchantiales</taxon>
        <taxon>Ricciaceae</taxon>
        <taxon>Riccia</taxon>
    </lineage>
</organism>
<feature type="compositionally biased region" description="Basic residues" evidence="2">
    <location>
        <begin position="99"/>
        <end position="111"/>
    </location>
</feature>
<dbReference type="Pfam" id="PF10551">
    <property type="entry name" value="MULE"/>
    <property type="match status" value="1"/>
</dbReference>